<evidence type="ECO:0000313" key="3">
    <source>
        <dbReference type="Proteomes" id="UP000293342"/>
    </source>
</evidence>
<evidence type="ECO:0000313" key="2">
    <source>
        <dbReference type="EMBL" id="TCC43807.1"/>
    </source>
</evidence>
<accession>A0A4R0JCN8</accession>
<dbReference type="AlphaFoldDB" id="A0A4R0JCN8"/>
<evidence type="ECO:0000256" key="1">
    <source>
        <dbReference type="SAM" id="MobiDB-lite"/>
    </source>
</evidence>
<protein>
    <submittedName>
        <fullName evidence="2">Uncharacterized protein</fullName>
    </submittedName>
</protein>
<name>A0A4R0JCN8_9ACTN</name>
<comment type="caution">
    <text evidence="2">The sequence shown here is derived from an EMBL/GenBank/DDBJ whole genome shotgun (WGS) entry which is preliminary data.</text>
</comment>
<sequence>MDQPGFAGPPQYDAQVDRQCRPVGEREVHSDVPEDQVLAQPPVLEDPVRRRQPERAWLPADDPFRPGAAPLPE</sequence>
<keyword evidence="3" id="KW-1185">Reference proteome</keyword>
<feature type="compositionally biased region" description="Basic and acidic residues" evidence="1">
    <location>
        <begin position="15"/>
        <end position="32"/>
    </location>
</feature>
<dbReference type="Proteomes" id="UP000293342">
    <property type="component" value="Unassembled WGS sequence"/>
</dbReference>
<feature type="region of interest" description="Disordered" evidence="1">
    <location>
        <begin position="1"/>
        <end position="73"/>
    </location>
</feature>
<organism evidence="2 3">
    <name type="scientific">Kribbella capetownensis</name>
    <dbReference type="NCBI Taxonomy" id="1572659"/>
    <lineage>
        <taxon>Bacteria</taxon>
        <taxon>Bacillati</taxon>
        <taxon>Actinomycetota</taxon>
        <taxon>Actinomycetes</taxon>
        <taxon>Propionibacteriales</taxon>
        <taxon>Kribbellaceae</taxon>
        <taxon>Kribbella</taxon>
    </lineage>
</organism>
<gene>
    <name evidence="2" type="ORF">E0H75_36530</name>
</gene>
<dbReference type="EMBL" id="SJKD01000011">
    <property type="protein sequence ID" value="TCC43807.1"/>
    <property type="molecule type" value="Genomic_DNA"/>
</dbReference>
<reference evidence="2 3" key="1">
    <citation type="submission" date="2019-02" db="EMBL/GenBank/DDBJ databases">
        <title>Kribbella capetownensis sp. nov. and Kribbella speibonae sp. nov., isolated from soil.</title>
        <authorList>
            <person name="Curtis S.M."/>
            <person name="Norton I."/>
            <person name="Everest G.J."/>
            <person name="Meyers P.R."/>
        </authorList>
    </citation>
    <scope>NUCLEOTIDE SEQUENCE [LARGE SCALE GENOMIC DNA]</scope>
    <source>
        <strain evidence="2 3">YM53</strain>
    </source>
</reference>
<proteinExistence type="predicted"/>
<dbReference type="RefSeq" id="WP_131518299.1">
    <property type="nucleotide sequence ID" value="NZ_SJKD01000011.1"/>
</dbReference>